<dbReference type="InterPro" id="IPR025326">
    <property type="entry name" value="DUF4232"/>
</dbReference>
<dbReference type="Pfam" id="PF14016">
    <property type="entry name" value="DUF4232"/>
    <property type="match status" value="1"/>
</dbReference>
<accession>A0ABN1N858</accession>
<evidence type="ECO:0000313" key="3">
    <source>
        <dbReference type="EMBL" id="GAA0897014.1"/>
    </source>
</evidence>
<protein>
    <submittedName>
        <fullName evidence="3">DUF4232 domain-containing protein</fullName>
    </submittedName>
</protein>
<reference evidence="3 4" key="1">
    <citation type="journal article" date="2019" name="Int. J. Syst. Evol. Microbiol.">
        <title>The Global Catalogue of Microorganisms (GCM) 10K type strain sequencing project: providing services to taxonomists for standard genome sequencing and annotation.</title>
        <authorList>
            <consortium name="The Broad Institute Genomics Platform"/>
            <consortium name="The Broad Institute Genome Sequencing Center for Infectious Disease"/>
            <person name="Wu L."/>
            <person name="Ma J."/>
        </authorList>
    </citation>
    <scope>NUCLEOTIDE SEQUENCE [LARGE SCALE GENOMIC DNA]</scope>
    <source>
        <strain evidence="3 4">JCM 11117</strain>
    </source>
</reference>
<organism evidence="3 4">
    <name type="scientific">Pseudonocardia zijingensis</name>
    <dbReference type="NCBI Taxonomy" id="153376"/>
    <lineage>
        <taxon>Bacteria</taxon>
        <taxon>Bacillati</taxon>
        <taxon>Actinomycetota</taxon>
        <taxon>Actinomycetes</taxon>
        <taxon>Pseudonocardiales</taxon>
        <taxon>Pseudonocardiaceae</taxon>
        <taxon>Pseudonocardia</taxon>
    </lineage>
</organism>
<sequence>MAIGLLAGCGGTEQPTGVGSSAAAATPTPAPAEPPAAAPGAPAVGDGGGPERPPDVSDGDPRCAPAQLEGRMEPGDAGAGHRSATLVVTNTSTNRCTLYGYGGAELYTASGVPIPTRLTRSLEPGPSLVLLLPGSSARKDLRWTVVATGDEPVDEPCQVPASQLRVIPPDETSPFSVIWDLGPVCDGGRLDDSAFYAP</sequence>
<comment type="caution">
    <text evidence="3">The sequence shown here is derived from an EMBL/GenBank/DDBJ whole genome shotgun (WGS) entry which is preliminary data.</text>
</comment>
<evidence type="ECO:0000313" key="4">
    <source>
        <dbReference type="Proteomes" id="UP001499967"/>
    </source>
</evidence>
<feature type="domain" description="DUF4232" evidence="2">
    <location>
        <begin position="63"/>
        <end position="194"/>
    </location>
</feature>
<keyword evidence="4" id="KW-1185">Reference proteome</keyword>
<evidence type="ECO:0000256" key="1">
    <source>
        <dbReference type="SAM" id="MobiDB-lite"/>
    </source>
</evidence>
<feature type="compositionally biased region" description="Pro residues" evidence="1">
    <location>
        <begin position="28"/>
        <end position="37"/>
    </location>
</feature>
<proteinExistence type="predicted"/>
<feature type="compositionally biased region" description="Low complexity" evidence="1">
    <location>
        <begin position="15"/>
        <end position="27"/>
    </location>
</feature>
<dbReference type="Proteomes" id="UP001499967">
    <property type="component" value="Unassembled WGS sequence"/>
</dbReference>
<feature type="region of interest" description="Disordered" evidence="1">
    <location>
        <begin position="1"/>
        <end position="81"/>
    </location>
</feature>
<name>A0ABN1N858_9PSEU</name>
<gene>
    <name evidence="3" type="ORF">GCM10009559_56850</name>
</gene>
<evidence type="ECO:0000259" key="2">
    <source>
        <dbReference type="Pfam" id="PF14016"/>
    </source>
</evidence>
<dbReference type="EMBL" id="BAAAHP010000178">
    <property type="protein sequence ID" value="GAA0897014.1"/>
    <property type="molecule type" value="Genomic_DNA"/>
</dbReference>
<feature type="compositionally biased region" description="Basic and acidic residues" evidence="1">
    <location>
        <begin position="52"/>
        <end position="61"/>
    </location>
</feature>